<dbReference type="InterPro" id="IPR000835">
    <property type="entry name" value="HTH_MarR-typ"/>
</dbReference>
<evidence type="ECO:0000259" key="1">
    <source>
        <dbReference type="PROSITE" id="PS50995"/>
    </source>
</evidence>
<dbReference type="GO" id="GO:0003700">
    <property type="term" value="F:DNA-binding transcription factor activity"/>
    <property type="evidence" value="ECO:0007669"/>
    <property type="project" value="InterPro"/>
</dbReference>
<dbReference type="PRINTS" id="PR00598">
    <property type="entry name" value="HTHMARR"/>
</dbReference>
<dbReference type="Pfam" id="PF01047">
    <property type="entry name" value="MarR"/>
    <property type="match status" value="1"/>
</dbReference>
<dbReference type="AlphaFoldDB" id="A0AB39BBC8"/>
<dbReference type="RefSeq" id="WP_368496208.1">
    <property type="nucleotide sequence ID" value="NZ_CP162511.1"/>
</dbReference>
<protein>
    <submittedName>
        <fullName evidence="2">MarR family winged helix-turn-helix transcriptional regulator</fullName>
    </submittedName>
</protein>
<dbReference type="PROSITE" id="PS50995">
    <property type="entry name" value="HTH_MARR_2"/>
    <property type="match status" value="1"/>
</dbReference>
<sequence length="151" mass="16432">MTSALQHSADDLVDALTELWNAEVQRRREIAERTGLSANDEQALERIVDASRAGDGVSPKALAAAIGITSASITVLIDRLERRGLVTRSVSPSDRRALLLRPTPEGLTLIESARGPGTDFVAVLERMDAAERESGIRFLHRLSRAIGHRAR</sequence>
<proteinExistence type="predicted"/>
<dbReference type="SUPFAM" id="SSF46785">
    <property type="entry name" value="Winged helix' DNA-binding domain"/>
    <property type="match status" value="1"/>
</dbReference>
<dbReference type="PANTHER" id="PTHR33164:SF43">
    <property type="entry name" value="HTH-TYPE TRANSCRIPTIONAL REPRESSOR YETL"/>
    <property type="match status" value="1"/>
</dbReference>
<dbReference type="InterPro" id="IPR036390">
    <property type="entry name" value="WH_DNA-bd_sf"/>
</dbReference>
<dbReference type="EMBL" id="CP162511">
    <property type="protein sequence ID" value="XDI03790.1"/>
    <property type="molecule type" value="Genomic_DNA"/>
</dbReference>
<feature type="domain" description="HTH marR-type" evidence="1">
    <location>
        <begin position="1"/>
        <end position="144"/>
    </location>
</feature>
<dbReference type="Gene3D" id="1.10.10.10">
    <property type="entry name" value="Winged helix-like DNA-binding domain superfamily/Winged helix DNA-binding domain"/>
    <property type="match status" value="1"/>
</dbReference>
<dbReference type="PANTHER" id="PTHR33164">
    <property type="entry name" value="TRANSCRIPTIONAL REGULATOR, MARR FAMILY"/>
    <property type="match status" value="1"/>
</dbReference>
<name>A0AB39BBC8_9MICO</name>
<dbReference type="SMART" id="SM00347">
    <property type="entry name" value="HTH_MARR"/>
    <property type="match status" value="1"/>
</dbReference>
<dbReference type="InterPro" id="IPR039422">
    <property type="entry name" value="MarR/SlyA-like"/>
</dbReference>
<reference evidence="2" key="1">
    <citation type="submission" date="2024-05" db="EMBL/GenBank/DDBJ databases">
        <title>Herbiconiux sp. A18JL235.</title>
        <authorList>
            <person name="Zhang G."/>
        </authorList>
    </citation>
    <scope>NUCLEOTIDE SEQUENCE</scope>
    <source>
        <strain evidence="2">A18JL235</strain>
    </source>
</reference>
<dbReference type="InterPro" id="IPR036388">
    <property type="entry name" value="WH-like_DNA-bd_sf"/>
</dbReference>
<dbReference type="GO" id="GO:0006950">
    <property type="term" value="P:response to stress"/>
    <property type="evidence" value="ECO:0007669"/>
    <property type="project" value="TreeGrafter"/>
</dbReference>
<organism evidence="2">
    <name type="scientific">Herbiconiux sp. A18JL235</name>
    <dbReference type="NCBI Taxonomy" id="3152363"/>
    <lineage>
        <taxon>Bacteria</taxon>
        <taxon>Bacillati</taxon>
        <taxon>Actinomycetota</taxon>
        <taxon>Actinomycetes</taxon>
        <taxon>Micrococcales</taxon>
        <taxon>Microbacteriaceae</taxon>
        <taxon>Herbiconiux</taxon>
    </lineage>
</organism>
<evidence type="ECO:0000313" key="2">
    <source>
        <dbReference type="EMBL" id="XDI03790.1"/>
    </source>
</evidence>
<gene>
    <name evidence="2" type="ORF">ABFY20_10540</name>
</gene>
<accession>A0AB39BBC8</accession>